<dbReference type="Pfam" id="PF13347">
    <property type="entry name" value="MFS_2"/>
    <property type="match status" value="1"/>
</dbReference>
<feature type="transmembrane region" description="Helical" evidence="3">
    <location>
        <begin position="330"/>
        <end position="349"/>
    </location>
</feature>
<dbReference type="PANTHER" id="PTHR11328">
    <property type="entry name" value="MAJOR FACILITATOR SUPERFAMILY DOMAIN-CONTAINING PROTEIN"/>
    <property type="match status" value="1"/>
</dbReference>
<feature type="transmembrane region" description="Helical" evidence="3">
    <location>
        <begin position="217"/>
        <end position="239"/>
    </location>
</feature>
<evidence type="ECO:0000256" key="3">
    <source>
        <dbReference type="SAM" id="Phobius"/>
    </source>
</evidence>
<gene>
    <name evidence="4" type="ORF">FC83_GL001524</name>
</gene>
<feature type="region of interest" description="Disordered" evidence="2">
    <location>
        <begin position="1"/>
        <end position="20"/>
    </location>
</feature>
<evidence type="ECO:0000313" key="4">
    <source>
        <dbReference type="EMBL" id="KRM30393.1"/>
    </source>
</evidence>
<dbReference type="PANTHER" id="PTHR11328:SF24">
    <property type="entry name" value="MAJOR FACILITATOR SUPERFAMILY (MFS) PROFILE DOMAIN-CONTAINING PROTEIN"/>
    <property type="match status" value="1"/>
</dbReference>
<reference evidence="4 5" key="1">
    <citation type="journal article" date="2015" name="Genome Announc.">
        <title>Expanding the biotechnology potential of lactobacilli through comparative genomics of 213 strains and associated genera.</title>
        <authorList>
            <person name="Sun Z."/>
            <person name="Harris H.M."/>
            <person name="McCann A."/>
            <person name="Guo C."/>
            <person name="Argimon S."/>
            <person name="Zhang W."/>
            <person name="Yang X."/>
            <person name="Jeffery I.B."/>
            <person name="Cooney J.C."/>
            <person name="Kagawa T.F."/>
            <person name="Liu W."/>
            <person name="Song Y."/>
            <person name="Salvetti E."/>
            <person name="Wrobel A."/>
            <person name="Rasinkangas P."/>
            <person name="Parkhill J."/>
            <person name="Rea M.C."/>
            <person name="O'Sullivan O."/>
            <person name="Ritari J."/>
            <person name="Douillard F.P."/>
            <person name="Paul Ross R."/>
            <person name="Yang R."/>
            <person name="Briner A.E."/>
            <person name="Felis G.E."/>
            <person name="de Vos W.M."/>
            <person name="Barrangou R."/>
            <person name="Klaenhammer T.R."/>
            <person name="Caufield P.W."/>
            <person name="Cui Y."/>
            <person name="Zhang H."/>
            <person name="O'Toole P.W."/>
        </authorList>
    </citation>
    <scope>NUCLEOTIDE SEQUENCE [LARGE SCALE GENOMIC DNA]</scope>
    <source>
        <strain evidence="4 5">DSM 18527</strain>
    </source>
</reference>
<feature type="transmembrane region" description="Helical" evidence="3">
    <location>
        <begin position="140"/>
        <end position="163"/>
    </location>
</feature>
<keyword evidence="3" id="KW-1133">Transmembrane helix</keyword>
<protein>
    <submittedName>
        <fullName evidence="4">Sugar (Glycoside-Pentoside-Hexuronide) transporter</fullName>
    </submittedName>
</protein>
<dbReference type="Proteomes" id="UP000051236">
    <property type="component" value="Unassembled WGS sequence"/>
</dbReference>
<dbReference type="NCBIfam" id="TIGR00792">
    <property type="entry name" value="gph"/>
    <property type="match status" value="1"/>
</dbReference>
<dbReference type="InterPro" id="IPR036259">
    <property type="entry name" value="MFS_trans_sf"/>
</dbReference>
<feature type="transmembrane region" description="Helical" evidence="3">
    <location>
        <begin position="184"/>
        <end position="205"/>
    </location>
</feature>
<keyword evidence="5" id="KW-1185">Reference proteome</keyword>
<dbReference type="Gene3D" id="1.20.1250.20">
    <property type="entry name" value="MFS general substrate transporter like domains"/>
    <property type="match status" value="2"/>
</dbReference>
<evidence type="ECO:0000256" key="2">
    <source>
        <dbReference type="SAM" id="MobiDB-lite"/>
    </source>
</evidence>
<dbReference type="RefSeq" id="WP_081762995.1">
    <property type="nucleotide sequence ID" value="NZ_AZGA01000088.1"/>
</dbReference>
<dbReference type="GO" id="GO:0015293">
    <property type="term" value="F:symporter activity"/>
    <property type="evidence" value="ECO:0007669"/>
    <property type="project" value="InterPro"/>
</dbReference>
<dbReference type="STRING" id="1423734.FC83_GL001524"/>
<evidence type="ECO:0000256" key="1">
    <source>
        <dbReference type="ARBA" id="ARBA00022597"/>
    </source>
</evidence>
<keyword evidence="3" id="KW-0472">Membrane</keyword>
<comment type="caution">
    <text evidence="4">The sequence shown here is derived from an EMBL/GenBank/DDBJ whole genome shotgun (WGS) entry which is preliminary data.</text>
</comment>
<dbReference type="InterPro" id="IPR001927">
    <property type="entry name" value="Na/Gal_symport"/>
</dbReference>
<feature type="transmembrane region" description="Helical" evidence="3">
    <location>
        <begin position="302"/>
        <end position="323"/>
    </location>
</feature>
<organism evidence="4 5">
    <name type="scientific">Agrilactobacillus composti DSM 18527 = JCM 14202</name>
    <dbReference type="NCBI Taxonomy" id="1423734"/>
    <lineage>
        <taxon>Bacteria</taxon>
        <taxon>Bacillati</taxon>
        <taxon>Bacillota</taxon>
        <taxon>Bacilli</taxon>
        <taxon>Lactobacillales</taxon>
        <taxon>Lactobacillaceae</taxon>
        <taxon>Agrilactobacillus</taxon>
    </lineage>
</organism>
<feature type="transmembrane region" description="Helical" evidence="3">
    <location>
        <begin position="260"/>
        <end position="282"/>
    </location>
</feature>
<keyword evidence="1" id="KW-0762">Sugar transport</keyword>
<dbReference type="GO" id="GO:0008643">
    <property type="term" value="P:carbohydrate transport"/>
    <property type="evidence" value="ECO:0007669"/>
    <property type="project" value="InterPro"/>
</dbReference>
<dbReference type="SUPFAM" id="SSF103473">
    <property type="entry name" value="MFS general substrate transporter"/>
    <property type="match status" value="1"/>
</dbReference>
<name>X0PMV5_9LACO</name>
<accession>X0PMV5</accession>
<dbReference type="GO" id="GO:0005886">
    <property type="term" value="C:plasma membrane"/>
    <property type="evidence" value="ECO:0007669"/>
    <property type="project" value="TreeGrafter"/>
</dbReference>
<keyword evidence="3" id="KW-0812">Transmembrane</keyword>
<dbReference type="PATRIC" id="fig|1423734.3.peg.1542"/>
<feature type="transmembrane region" description="Helical" evidence="3">
    <location>
        <begin position="355"/>
        <end position="379"/>
    </location>
</feature>
<dbReference type="GO" id="GO:0006814">
    <property type="term" value="P:sodium ion transport"/>
    <property type="evidence" value="ECO:0007669"/>
    <property type="project" value="InterPro"/>
</dbReference>
<dbReference type="eggNOG" id="COG2211">
    <property type="taxonomic scope" value="Bacteria"/>
</dbReference>
<feature type="transmembrane region" description="Helical" evidence="3">
    <location>
        <begin position="117"/>
        <end position="134"/>
    </location>
</feature>
<dbReference type="CDD" id="cd17332">
    <property type="entry name" value="MFS_MelB_like"/>
    <property type="match status" value="1"/>
</dbReference>
<keyword evidence="1" id="KW-0813">Transport</keyword>
<feature type="transmembrane region" description="Helical" evidence="3">
    <location>
        <begin position="61"/>
        <end position="80"/>
    </location>
</feature>
<evidence type="ECO:0000313" key="5">
    <source>
        <dbReference type="Proteomes" id="UP000051236"/>
    </source>
</evidence>
<proteinExistence type="predicted"/>
<dbReference type="AlphaFoldDB" id="X0PMV5"/>
<sequence>MKATVVDKSNNKANNAASNPTSGIEVVQTNAHPFGIRDKIGYMFGDLGNCFILGLVNSFLMIYYTNVLGISGAIVGILFLTARIIDAFADVTVGRIADVTKLTAAGRFRPWIKRMKWPFCLIAIILFLPVVSAFPLPGKVAYIFVTYLVYGVFLSCINIPYGSMASAISANPDDRASLSTFRSVGSAIGGATTGFLIPIFMYSTAANGRQVVSGMRFFFIAIACALIAFVAYNLTYHLTTERVQVEKTEKVSAKHLIKGLFTNRALMSLVVIDLFVVINQILSGTTTTYLFNDYFHSKQAMSIALLFTYGTVVVLAPFATMLIKKFGKREASICALSFSAVMYLAMYFLHLRNPWVYLVLLFLATLGSGLFNLMVWAFITDVIDYHQYLTGFREDGTVYGVNSFSRKVGQALAGGIGGFMLQFIGYQSSSTGGAVQSLAVENRIYGLANLLPFGCLTIAALLMIFWYPLSKKKIDKVDAELAKINKQD</sequence>
<dbReference type="InterPro" id="IPR039672">
    <property type="entry name" value="MFS_2"/>
</dbReference>
<feature type="transmembrane region" description="Helical" evidence="3">
    <location>
        <begin position="446"/>
        <end position="467"/>
    </location>
</feature>
<dbReference type="EMBL" id="AZGA01000088">
    <property type="protein sequence ID" value="KRM30393.1"/>
    <property type="molecule type" value="Genomic_DNA"/>
</dbReference>